<evidence type="ECO:0000256" key="2">
    <source>
        <dbReference type="ARBA" id="ARBA00022448"/>
    </source>
</evidence>
<accession>A0A1I2QFA1</accession>
<dbReference type="CDD" id="cd06261">
    <property type="entry name" value="TM_PBP2"/>
    <property type="match status" value="1"/>
</dbReference>
<feature type="transmembrane region" description="Helical" evidence="7">
    <location>
        <begin position="7"/>
        <end position="30"/>
    </location>
</feature>
<evidence type="ECO:0000313" key="9">
    <source>
        <dbReference type="EMBL" id="SFG24927.1"/>
    </source>
</evidence>
<dbReference type="PANTHER" id="PTHR30151:SF20">
    <property type="entry name" value="ABC TRANSPORTER PERMEASE PROTEIN HI_0355-RELATED"/>
    <property type="match status" value="1"/>
</dbReference>
<organism evidence="9 10">
    <name type="scientific">Desulfotruncus arcticus DSM 17038</name>
    <dbReference type="NCBI Taxonomy" id="1121424"/>
    <lineage>
        <taxon>Bacteria</taxon>
        <taxon>Bacillati</taxon>
        <taxon>Bacillota</taxon>
        <taxon>Clostridia</taxon>
        <taxon>Eubacteriales</taxon>
        <taxon>Desulfallaceae</taxon>
        <taxon>Desulfotruncus</taxon>
    </lineage>
</organism>
<proteinExistence type="inferred from homology"/>
<dbReference type="Proteomes" id="UP000199337">
    <property type="component" value="Unassembled WGS sequence"/>
</dbReference>
<dbReference type="STRING" id="341036.SAMN05660649_01136"/>
<feature type="transmembrane region" description="Helical" evidence="7">
    <location>
        <begin position="185"/>
        <end position="206"/>
    </location>
</feature>
<dbReference type="PROSITE" id="PS50928">
    <property type="entry name" value="ABC_TM1"/>
    <property type="match status" value="1"/>
</dbReference>
<feature type="transmembrane region" description="Helical" evidence="7">
    <location>
        <begin position="92"/>
        <end position="116"/>
    </location>
</feature>
<dbReference type="Pfam" id="PF00528">
    <property type="entry name" value="BPD_transp_1"/>
    <property type="match status" value="1"/>
</dbReference>
<keyword evidence="6 7" id="KW-0472">Membrane</keyword>
<dbReference type="EMBL" id="FOOX01000003">
    <property type="protein sequence ID" value="SFG24927.1"/>
    <property type="molecule type" value="Genomic_DNA"/>
</dbReference>
<dbReference type="OrthoDB" id="9804353at2"/>
<comment type="subcellular location">
    <subcellularLocation>
        <location evidence="1 7">Cell membrane</location>
        <topology evidence="1 7">Multi-pass membrane protein</topology>
    </subcellularLocation>
</comment>
<evidence type="ECO:0000256" key="1">
    <source>
        <dbReference type="ARBA" id="ARBA00004651"/>
    </source>
</evidence>
<dbReference type="GO" id="GO:0055085">
    <property type="term" value="P:transmembrane transport"/>
    <property type="evidence" value="ECO:0007669"/>
    <property type="project" value="InterPro"/>
</dbReference>
<evidence type="ECO:0000256" key="3">
    <source>
        <dbReference type="ARBA" id="ARBA00022475"/>
    </source>
</evidence>
<dbReference type="SUPFAM" id="SSF161098">
    <property type="entry name" value="MetI-like"/>
    <property type="match status" value="1"/>
</dbReference>
<feature type="domain" description="ABC transmembrane type-1" evidence="8">
    <location>
        <begin position="56"/>
        <end position="240"/>
    </location>
</feature>
<evidence type="ECO:0000259" key="8">
    <source>
        <dbReference type="PROSITE" id="PS50928"/>
    </source>
</evidence>
<comment type="similarity">
    <text evidence="7">Belongs to the binding-protein-dependent transport system permease family.</text>
</comment>
<dbReference type="Gene3D" id="1.10.3720.10">
    <property type="entry name" value="MetI-like"/>
    <property type="match status" value="1"/>
</dbReference>
<dbReference type="GO" id="GO:0005886">
    <property type="term" value="C:plasma membrane"/>
    <property type="evidence" value="ECO:0007669"/>
    <property type="project" value="UniProtKB-SubCell"/>
</dbReference>
<dbReference type="InterPro" id="IPR035906">
    <property type="entry name" value="MetI-like_sf"/>
</dbReference>
<dbReference type="AlphaFoldDB" id="A0A1I2QFA1"/>
<evidence type="ECO:0000256" key="6">
    <source>
        <dbReference type="ARBA" id="ARBA00023136"/>
    </source>
</evidence>
<dbReference type="PANTHER" id="PTHR30151">
    <property type="entry name" value="ALKANE SULFONATE ABC TRANSPORTER-RELATED, MEMBRANE SUBUNIT"/>
    <property type="match status" value="1"/>
</dbReference>
<evidence type="ECO:0000256" key="4">
    <source>
        <dbReference type="ARBA" id="ARBA00022692"/>
    </source>
</evidence>
<evidence type="ECO:0000256" key="7">
    <source>
        <dbReference type="RuleBase" id="RU363032"/>
    </source>
</evidence>
<feature type="transmembrane region" description="Helical" evidence="7">
    <location>
        <begin position="60"/>
        <end position="80"/>
    </location>
</feature>
<evidence type="ECO:0000313" key="10">
    <source>
        <dbReference type="Proteomes" id="UP000199337"/>
    </source>
</evidence>
<dbReference type="InterPro" id="IPR000515">
    <property type="entry name" value="MetI-like"/>
</dbReference>
<protein>
    <submittedName>
        <fullName evidence="9">ABC-type nitrate/sulfonate/bicarbonate transport system, permease component</fullName>
    </submittedName>
</protein>
<reference evidence="10" key="1">
    <citation type="submission" date="2016-10" db="EMBL/GenBank/DDBJ databases">
        <authorList>
            <person name="Varghese N."/>
            <person name="Submissions S."/>
        </authorList>
    </citation>
    <scope>NUCLEOTIDE SEQUENCE [LARGE SCALE GENOMIC DNA]</scope>
    <source>
        <strain evidence="10">DSM 17038</strain>
    </source>
</reference>
<dbReference type="RefSeq" id="WP_092469560.1">
    <property type="nucleotide sequence ID" value="NZ_FOOX01000003.1"/>
</dbReference>
<keyword evidence="5 7" id="KW-1133">Transmembrane helix</keyword>
<keyword evidence="2 7" id="KW-0813">Transport</keyword>
<keyword evidence="10" id="KW-1185">Reference proteome</keyword>
<sequence length="256" mass="27519">MPRGNKFTAPLVCIVALIAIWQGAVTFSGIEAWLLPAPWQVAAALKDMLPLLLYHSKSTLMAAASGLLAAVFLASAVAVLMDSSPWFKRGIYPLLVLSQTVPIISIAPLLLIWFGLGLLPKVIVVALVCFFPIAVSMVEGMEAAEPGMVDLLRVMGASNWKIIKTVRFPAALPSFFSGLKIAGTYAVMGAVIGEWLGAGSGLGVFMTRASHSYQLDRVFAAIIVISSVSLLLFVLIILLARLAMPWYFKERSRNNG</sequence>
<keyword evidence="3" id="KW-1003">Cell membrane</keyword>
<gene>
    <name evidence="9" type="ORF">SAMN05660649_01136</name>
</gene>
<name>A0A1I2QFA1_9FIRM</name>
<evidence type="ECO:0000256" key="5">
    <source>
        <dbReference type="ARBA" id="ARBA00022989"/>
    </source>
</evidence>
<keyword evidence="4 7" id="KW-0812">Transmembrane</keyword>
<feature type="transmembrane region" description="Helical" evidence="7">
    <location>
        <begin position="218"/>
        <end position="243"/>
    </location>
</feature>